<evidence type="ECO:0000313" key="1">
    <source>
        <dbReference type="EMBL" id="KAJ4112468.1"/>
    </source>
</evidence>
<accession>A0ABQ8QWI9</accession>
<comment type="caution">
    <text evidence="1">The sequence shown here is derived from an EMBL/GenBank/DDBJ whole genome shotgun (WGS) entry which is preliminary data.</text>
</comment>
<reference evidence="1" key="1">
    <citation type="submission" date="2022-09" db="EMBL/GenBank/DDBJ databases">
        <title>Fusarium specimens isolated from Avocado Roots.</title>
        <authorList>
            <person name="Stajich J."/>
            <person name="Roper C."/>
            <person name="Heimlech-Rivalta G."/>
        </authorList>
    </citation>
    <scope>NUCLEOTIDE SEQUENCE</scope>
    <source>
        <strain evidence="1">CF00095</strain>
    </source>
</reference>
<proteinExistence type="predicted"/>
<gene>
    <name evidence="1" type="ORF">NW768_011632</name>
</gene>
<evidence type="ECO:0000313" key="2">
    <source>
        <dbReference type="Proteomes" id="UP001152024"/>
    </source>
</evidence>
<name>A0ABQ8QWI9_FUSEQ</name>
<dbReference type="EMBL" id="JAOQBH010000031">
    <property type="protein sequence ID" value="KAJ4112468.1"/>
    <property type="molecule type" value="Genomic_DNA"/>
</dbReference>
<dbReference type="Proteomes" id="UP001152024">
    <property type="component" value="Unassembled WGS sequence"/>
</dbReference>
<keyword evidence="2" id="KW-1185">Reference proteome</keyword>
<evidence type="ECO:0008006" key="3">
    <source>
        <dbReference type="Google" id="ProtNLM"/>
    </source>
</evidence>
<sequence length="199" mass="22150">MNDQLQIYLITNISKPHKFSLINMRFSTVFTALVACVSTTDAAITWTLEKAANPTADQRDAYGRIENAMRLAADRYNRLGSANKNIRVSYNTGVPTADANYNGSLRFGANRSFMNERTALHEISHTVGIGQTAAFDRKCAANDWPSATRLLRSWDGNSAKINCGGGHIWPYGLNYDNEWSETNANRHVQLVNAMIRDGM</sequence>
<protein>
    <recommendedName>
        <fullName evidence="3">Ricin B lectin</fullName>
    </recommendedName>
</protein>
<dbReference type="SUPFAM" id="SSF55486">
    <property type="entry name" value="Metalloproteases ('zincins'), catalytic domain"/>
    <property type="match status" value="1"/>
</dbReference>
<organism evidence="1 2">
    <name type="scientific">Fusarium equiseti</name>
    <name type="common">Fusarium scirpi</name>
    <dbReference type="NCBI Taxonomy" id="61235"/>
    <lineage>
        <taxon>Eukaryota</taxon>
        <taxon>Fungi</taxon>
        <taxon>Dikarya</taxon>
        <taxon>Ascomycota</taxon>
        <taxon>Pezizomycotina</taxon>
        <taxon>Sordariomycetes</taxon>
        <taxon>Hypocreomycetidae</taxon>
        <taxon>Hypocreales</taxon>
        <taxon>Nectriaceae</taxon>
        <taxon>Fusarium</taxon>
        <taxon>Fusarium incarnatum-equiseti species complex</taxon>
    </lineage>
</organism>